<feature type="transmembrane region" description="Helical" evidence="6">
    <location>
        <begin position="433"/>
        <end position="458"/>
    </location>
</feature>
<evidence type="ECO:0000256" key="4">
    <source>
        <dbReference type="ARBA" id="ARBA00022989"/>
    </source>
</evidence>
<dbReference type="InterPro" id="IPR020846">
    <property type="entry name" value="MFS_dom"/>
</dbReference>
<feature type="transmembrane region" description="Helical" evidence="6">
    <location>
        <begin position="316"/>
        <end position="334"/>
    </location>
</feature>
<dbReference type="PANTHER" id="PTHR43791:SF23">
    <property type="entry name" value="MAJOR FACILITATOR SUPERFAMILY (MFS) PROFILE DOMAIN-CONTAINING PROTEIN"/>
    <property type="match status" value="1"/>
</dbReference>
<keyword evidence="3 6" id="KW-0812">Transmembrane</keyword>
<organism evidence="8 9">
    <name type="scientific">Leucosporidium creatinivorum</name>
    <dbReference type="NCBI Taxonomy" id="106004"/>
    <lineage>
        <taxon>Eukaryota</taxon>
        <taxon>Fungi</taxon>
        <taxon>Dikarya</taxon>
        <taxon>Basidiomycota</taxon>
        <taxon>Pucciniomycotina</taxon>
        <taxon>Microbotryomycetes</taxon>
        <taxon>Leucosporidiales</taxon>
        <taxon>Leucosporidium</taxon>
    </lineage>
</organism>
<gene>
    <name evidence="8" type="ORF">BCR35DRAFT_262058</name>
</gene>
<feature type="transmembrane region" description="Helical" evidence="6">
    <location>
        <begin position="212"/>
        <end position="233"/>
    </location>
</feature>
<evidence type="ECO:0000313" key="8">
    <source>
        <dbReference type="EMBL" id="ORY89841.1"/>
    </source>
</evidence>
<evidence type="ECO:0000256" key="5">
    <source>
        <dbReference type="ARBA" id="ARBA00023136"/>
    </source>
</evidence>
<feature type="transmembrane region" description="Helical" evidence="6">
    <location>
        <begin position="406"/>
        <end position="427"/>
    </location>
</feature>
<dbReference type="STRING" id="106004.A0A1Y2G2J8"/>
<dbReference type="FunFam" id="1.20.1250.20:FF:000013">
    <property type="entry name" value="MFS general substrate transporter"/>
    <property type="match status" value="1"/>
</dbReference>
<dbReference type="AlphaFoldDB" id="A0A1Y2G2J8"/>
<dbReference type="InParanoid" id="A0A1Y2G2J8"/>
<keyword evidence="5 6" id="KW-0472">Membrane</keyword>
<keyword evidence="2" id="KW-0813">Transport</keyword>
<keyword evidence="9" id="KW-1185">Reference proteome</keyword>
<evidence type="ECO:0000256" key="2">
    <source>
        <dbReference type="ARBA" id="ARBA00022448"/>
    </source>
</evidence>
<dbReference type="SUPFAM" id="SSF103473">
    <property type="entry name" value="MFS general substrate transporter"/>
    <property type="match status" value="1"/>
</dbReference>
<name>A0A1Y2G2J8_9BASI</name>
<dbReference type="Gene3D" id="1.20.1250.20">
    <property type="entry name" value="MFS general substrate transporter like domains"/>
    <property type="match status" value="1"/>
</dbReference>
<evidence type="ECO:0000256" key="1">
    <source>
        <dbReference type="ARBA" id="ARBA00004141"/>
    </source>
</evidence>
<comment type="caution">
    <text evidence="8">The sequence shown here is derived from an EMBL/GenBank/DDBJ whole genome shotgun (WGS) entry which is preliminary data.</text>
</comment>
<dbReference type="GO" id="GO:0016020">
    <property type="term" value="C:membrane"/>
    <property type="evidence" value="ECO:0007669"/>
    <property type="project" value="UniProtKB-SubCell"/>
</dbReference>
<protein>
    <submittedName>
        <fullName evidence="8">Nicotinamide mononucleotide permease</fullName>
    </submittedName>
</protein>
<dbReference type="Proteomes" id="UP000193467">
    <property type="component" value="Unassembled WGS sequence"/>
</dbReference>
<dbReference type="PANTHER" id="PTHR43791">
    <property type="entry name" value="PERMEASE-RELATED"/>
    <property type="match status" value="1"/>
</dbReference>
<feature type="transmembrane region" description="Helical" evidence="6">
    <location>
        <begin position="284"/>
        <end position="304"/>
    </location>
</feature>
<keyword evidence="4 6" id="KW-1133">Transmembrane helix</keyword>
<evidence type="ECO:0000256" key="6">
    <source>
        <dbReference type="SAM" id="Phobius"/>
    </source>
</evidence>
<feature type="transmembrane region" description="Helical" evidence="6">
    <location>
        <begin position="140"/>
        <end position="166"/>
    </location>
</feature>
<evidence type="ECO:0000313" key="9">
    <source>
        <dbReference type="Proteomes" id="UP000193467"/>
    </source>
</evidence>
<feature type="transmembrane region" description="Helical" evidence="6">
    <location>
        <begin position="373"/>
        <end position="394"/>
    </location>
</feature>
<feature type="transmembrane region" description="Helical" evidence="6">
    <location>
        <begin position="47"/>
        <end position="64"/>
    </location>
</feature>
<dbReference type="OrthoDB" id="2985014at2759"/>
<feature type="transmembrane region" description="Helical" evidence="6">
    <location>
        <begin position="346"/>
        <end position="367"/>
    </location>
</feature>
<dbReference type="InterPro" id="IPR036259">
    <property type="entry name" value="MFS_trans_sf"/>
</dbReference>
<feature type="transmembrane region" description="Helical" evidence="6">
    <location>
        <begin position="178"/>
        <end position="200"/>
    </location>
</feature>
<accession>A0A1Y2G2J8</accession>
<comment type="subcellular location">
    <subcellularLocation>
        <location evidence="1">Membrane</location>
        <topology evidence="1">Multi-pass membrane protein</topology>
    </subcellularLocation>
</comment>
<dbReference type="Pfam" id="PF07690">
    <property type="entry name" value="MFS_1"/>
    <property type="match status" value="1"/>
</dbReference>
<dbReference type="GO" id="GO:0022857">
    <property type="term" value="F:transmembrane transporter activity"/>
    <property type="evidence" value="ECO:0007669"/>
    <property type="project" value="InterPro"/>
</dbReference>
<evidence type="ECO:0000259" key="7">
    <source>
        <dbReference type="PROSITE" id="PS50850"/>
    </source>
</evidence>
<evidence type="ECO:0000256" key="3">
    <source>
        <dbReference type="ARBA" id="ARBA00022692"/>
    </source>
</evidence>
<proteinExistence type="predicted"/>
<feature type="domain" description="Major facilitator superfamily (MFS) profile" evidence="7">
    <location>
        <begin position="51"/>
        <end position="462"/>
    </location>
</feature>
<dbReference type="FunFam" id="1.20.1250.20:FF:000057">
    <property type="entry name" value="MFS general substrate transporter"/>
    <property type="match status" value="1"/>
</dbReference>
<dbReference type="InterPro" id="IPR011701">
    <property type="entry name" value="MFS"/>
</dbReference>
<dbReference type="EMBL" id="MCGR01000005">
    <property type="protein sequence ID" value="ORY89841.1"/>
    <property type="molecule type" value="Genomic_DNA"/>
</dbReference>
<dbReference type="PROSITE" id="PS50850">
    <property type="entry name" value="MFS"/>
    <property type="match status" value="1"/>
</dbReference>
<sequence>MSDIKATTSYEEKGYAAESHEIPLPAILASKTEEELKAIKKSATWKMDLFIMPAMILMYIFNYLDRQNIAAAKLAGITVDLKLTPVEYQMCISFLFVGYILMQVPSNMIASKIARPGLYICGAMALWGALSAITAGVHNFAGLVVCRFMLGFVESVFFPGAMFYLSTFYNKTQFATRVSILYTGSQLGNAFGGLFAIAIFKLDGMHGIEGWKWLFIIEGVATVGLAGAIACFLPNKPSTMKQLTEEERALVLHGLAREQGASDDASEITAGRAFIMAVTDPKTWLLMGILYCTYIAAAVVSFFPSVVGTLGYSRNITLVLTAPPYLLASIVMVINGWHSDKQQERFWHIAIPLGVAVIANAIAISTLNTGARYLAMMLFPTALYGSAVVTLSWIAGSLTQPSVKRATCIALINASCNTPNVWTPYLYKAPPRYLNAFSLNLAASALAIVFAIATRLYLQKKNAELARGDISARGAPTQRQLAGGFRYLL</sequence>
<reference evidence="8 9" key="1">
    <citation type="submission" date="2016-07" db="EMBL/GenBank/DDBJ databases">
        <title>Pervasive Adenine N6-methylation of Active Genes in Fungi.</title>
        <authorList>
            <consortium name="DOE Joint Genome Institute"/>
            <person name="Mondo S.J."/>
            <person name="Dannebaum R.O."/>
            <person name="Kuo R.C."/>
            <person name="Labutti K."/>
            <person name="Haridas S."/>
            <person name="Kuo A."/>
            <person name="Salamov A."/>
            <person name="Ahrendt S.R."/>
            <person name="Lipzen A."/>
            <person name="Sullivan W."/>
            <person name="Andreopoulos W.B."/>
            <person name="Clum A."/>
            <person name="Lindquist E."/>
            <person name="Daum C."/>
            <person name="Ramamoorthy G.K."/>
            <person name="Gryganskyi A."/>
            <person name="Culley D."/>
            <person name="Magnuson J.K."/>
            <person name="James T.Y."/>
            <person name="O'Malley M.A."/>
            <person name="Stajich J.E."/>
            <person name="Spatafora J.W."/>
            <person name="Visel A."/>
            <person name="Grigoriev I.V."/>
        </authorList>
    </citation>
    <scope>NUCLEOTIDE SEQUENCE [LARGE SCALE GENOMIC DNA]</scope>
    <source>
        <strain evidence="8 9">62-1032</strain>
    </source>
</reference>
<feature type="transmembrane region" description="Helical" evidence="6">
    <location>
        <begin position="116"/>
        <end position="134"/>
    </location>
</feature>